<proteinExistence type="predicted"/>
<gene>
    <name evidence="2" type="ORF">AVEN_74525_1</name>
</gene>
<comment type="caution">
    <text evidence="2">The sequence shown here is derived from an EMBL/GenBank/DDBJ whole genome shotgun (WGS) entry which is preliminary data.</text>
</comment>
<keyword evidence="1" id="KW-1133">Transmembrane helix</keyword>
<dbReference type="Proteomes" id="UP000499080">
    <property type="component" value="Unassembled WGS sequence"/>
</dbReference>
<feature type="transmembrane region" description="Helical" evidence="1">
    <location>
        <begin position="232"/>
        <end position="253"/>
    </location>
</feature>
<dbReference type="EMBL" id="BGPR01001507">
    <property type="protein sequence ID" value="GBM55566.1"/>
    <property type="molecule type" value="Genomic_DNA"/>
</dbReference>
<dbReference type="OrthoDB" id="6421446at2759"/>
<name>A0A4Y2GS55_ARAVE</name>
<keyword evidence="1" id="KW-0472">Membrane</keyword>
<evidence type="ECO:0000313" key="3">
    <source>
        <dbReference type="Proteomes" id="UP000499080"/>
    </source>
</evidence>
<feature type="transmembrane region" description="Helical" evidence="1">
    <location>
        <begin position="265"/>
        <end position="286"/>
    </location>
</feature>
<dbReference type="AlphaFoldDB" id="A0A4Y2GS55"/>
<feature type="transmembrane region" description="Helical" evidence="1">
    <location>
        <begin position="51"/>
        <end position="69"/>
    </location>
</feature>
<feature type="transmembrane region" description="Helical" evidence="1">
    <location>
        <begin position="328"/>
        <end position="357"/>
    </location>
</feature>
<evidence type="ECO:0000313" key="2">
    <source>
        <dbReference type="EMBL" id="GBM55566.1"/>
    </source>
</evidence>
<keyword evidence="1" id="KW-0812">Transmembrane</keyword>
<feature type="transmembrane region" description="Helical" evidence="1">
    <location>
        <begin position="148"/>
        <end position="181"/>
    </location>
</feature>
<keyword evidence="3" id="KW-1185">Reference proteome</keyword>
<accession>A0A4Y2GS55</accession>
<evidence type="ECO:0008006" key="4">
    <source>
        <dbReference type="Google" id="ProtNLM"/>
    </source>
</evidence>
<protein>
    <recommendedName>
        <fullName evidence="4">Gustatory receptor</fullName>
    </recommendedName>
</protein>
<reference evidence="2 3" key="1">
    <citation type="journal article" date="2019" name="Sci. Rep.">
        <title>Orb-weaving spider Araneus ventricosus genome elucidates the spidroin gene catalogue.</title>
        <authorList>
            <person name="Kono N."/>
            <person name="Nakamura H."/>
            <person name="Ohtoshi R."/>
            <person name="Moran D.A.P."/>
            <person name="Shinohara A."/>
            <person name="Yoshida Y."/>
            <person name="Fujiwara M."/>
            <person name="Mori M."/>
            <person name="Tomita M."/>
            <person name="Arakawa K."/>
        </authorList>
    </citation>
    <scope>NUCLEOTIDE SEQUENCE [LARGE SCALE GENOMIC DNA]</scope>
</reference>
<organism evidence="2 3">
    <name type="scientific">Araneus ventricosus</name>
    <name type="common">Orbweaver spider</name>
    <name type="synonym">Epeira ventricosa</name>
    <dbReference type="NCBI Taxonomy" id="182803"/>
    <lineage>
        <taxon>Eukaryota</taxon>
        <taxon>Metazoa</taxon>
        <taxon>Ecdysozoa</taxon>
        <taxon>Arthropoda</taxon>
        <taxon>Chelicerata</taxon>
        <taxon>Arachnida</taxon>
        <taxon>Araneae</taxon>
        <taxon>Araneomorphae</taxon>
        <taxon>Entelegynae</taxon>
        <taxon>Araneoidea</taxon>
        <taxon>Araneidae</taxon>
        <taxon>Araneus</taxon>
    </lineage>
</organism>
<evidence type="ECO:0000256" key="1">
    <source>
        <dbReference type="SAM" id="Phobius"/>
    </source>
</evidence>
<sequence length="361" mass="41175">MLTIILKIYGIDTCRISSLYKFLSKFYVVFMHLIPAYLALAYILLHLYYSMPIQFALGCVAASVFPLAIHHSIRSKKHLLNNVLTNYYKINSLQNITRNTNKRLVANLLVAGTALITMLFATMIAMMMASNPLIKPAFSLFINFEDDVLGISVCFIVIQIMHIYQFAFPVFAGIMCGFFYYEFGEIFLRFRKELKCKGSSFYRDDILSSVKMYSSLYQLVHDLQNAVSLPCFFFLCTLLTDLFCTIASFVITWEKHVSAPHLCETVLIITLAIPSVVGTVLCGSRINTQYQKTQTAIVLLKDRLIKQAYYDETIVCYLNLMMDKEFPIMSACGIVQLTPNFMLGMFGSLFTYSLLILNLKK</sequence>
<feature type="transmembrane region" description="Helical" evidence="1">
    <location>
        <begin position="104"/>
        <end position="128"/>
    </location>
</feature>
<feature type="transmembrane region" description="Helical" evidence="1">
    <location>
        <begin position="26"/>
        <end position="45"/>
    </location>
</feature>